<reference evidence="3 4" key="1">
    <citation type="journal article" date="2018" name="Nat. Genet.">
        <title>The Rosa genome provides new insights in the design of modern roses.</title>
        <authorList>
            <person name="Bendahmane M."/>
        </authorList>
    </citation>
    <scope>NUCLEOTIDE SEQUENCE [LARGE SCALE GENOMIC DNA]</scope>
    <source>
        <strain evidence="4">cv. Old Blush</strain>
    </source>
</reference>
<evidence type="ECO:0000313" key="4">
    <source>
        <dbReference type="Proteomes" id="UP000238479"/>
    </source>
</evidence>
<evidence type="ECO:0000259" key="2">
    <source>
        <dbReference type="Pfam" id="PF24657"/>
    </source>
</evidence>
<dbReference type="GO" id="GO:0000127">
    <property type="term" value="C:transcription factor TFIIIC complex"/>
    <property type="evidence" value="ECO:0007669"/>
    <property type="project" value="InterPro"/>
</dbReference>
<dbReference type="Pfam" id="PF24657">
    <property type="entry name" value="DUF7646"/>
    <property type="match status" value="1"/>
</dbReference>
<sequence length="751" mass="83585">MTKKSGNLIAELPIEHQIYELVNDAGSRGVMVFKVAERLGIDRKENRKRIESLCSKFGMIMDKEKCGKTKVYRVWAPGKRNAESANAILNESENVTQSKFNEDVLRGSVQKGDTAINDVSSGMPPAVECARPRRGKSVLEPSQDKGDERQSLGIRSPLQKRKRSSEAASVKFIEVDGVTEHQPGPNEDGEARCALSKSKSTCQRRFLWTEETDRQLVIQYVRQCATLGTKYHHQINWASLSDLPAPPSTCKRRMSYLKLSNGKFRKSLMTLCNMLSKRYVKLLQKTQNRPFYQDDCGSLLQGSTEEGCKQNYPLSDHGTGLQEEQWDDFNDKNIKEVLGQILHYVRLTKSVASKRCGDSCEEGSELNANAEDVGGSDCEPLSLSPQVFPNICKSPFPTDSGKRAAKFAHWLHKRDRDLMGRGLDLPTDIQCGEFFHMFALVFSGELSISPCLPDGVGEAEDLRSSKHKIGRNKHSDAKRLKSLVAESEIISRREKGFPGLMVSICRTASSKAYCENLFKDDDTLGGDKHFGENYQQDSTSGVNQMRENLNSGIVIPVAETCSESPGGGILHPGNCDIIGTLLIGKTNMNVNDAHNVTILNSPKEVDERLSEKLTSGVEGKVISPRGDFDECSKLSSDELCVPLHPWINGDETINKTIYKGFMQRVFGIVMQNPGILEGEIIRKMDVLNPQSCRKLLVEMIEAKHLHVRTMRQATLNAPPAFLGNLFGSSLTQSKVVFRRHLFANSMSAFLL</sequence>
<protein>
    <recommendedName>
        <fullName evidence="2">DUF7646 domain-containing protein</fullName>
    </recommendedName>
</protein>
<dbReference type="Proteomes" id="UP000238479">
    <property type="component" value="Chromosome 6"/>
</dbReference>
<accession>A0A2P6PW52</accession>
<dbReference type="PANTHER" id="PTHR15180:SF1">
    <property type="entry name" value="GENERAL TRANSCRIPTION FACTOR 3C POLYPEPTIDE 1"/>
    <property type="match status" value="1"/>
</dbReference>
<organism evidence="3 4">
    <name type="scientific">Rosa chinensis</name>
    <name type="common">China rose</name>
    <dbReference type="NCBI Taxonomy" id="74649"/>
    <lineage>
        <taxon>Eukaryota</taxon>
        <taxon>Viridiplantae</taxon>
        <taxon>Streptophyta</taxon>
        <taxon>Embryophyta</taxon>
        <taxon>Tracheophyta</taxon>
        <taxon>Spermatophyta</taxon>
        <taxon>Magnoliopsida</taxon>
        <taxon>eudicotyledons</taxon>
        <taxon>Gunneridae</taxon>
        <taxon>Pentapetalae</taxon>
        <taxon>rosids</taxon>
        <taxon>fabids</taxon>
        <taxon>Rosales</taxon>
        <taxon>Rosaceae</taxon>
        <taxon>Rosoideae</taxon>
        <taxon>Rosoideae incertae sedis</taxon>
        <taxon>Rosa</taxon>
    </lineage>
</organism>
<comment type="caution">
    <text evidence="3">The sequence shown here is derived from an EMBL/GenBank/DDBJ whole genome shotgun (WGS) entry which is preliminary data.</text>
</comment>
<dbReference type="InterPro" id="IPR044210">
    <property type="entry name" value="Tfc3-like"/>
</dbReference>
<dbReference type="OMA" id="VECARPR"/>
<dbReference type="AlphaFoldDB" id="A0A2P6PW52"/>
<dbReference type="STRING" id="74649.A0A2P6PW52"/>
<gene>
    <name evidence="3" type="ORF">RchiOBHm_Chr6g0291551</name>
</gene>
<feature type="region of interest" description="Disordered" evidence="1">
    <location>
        <begin position="115"/>
        <end position="166"/>
    </location>
</feature>
<dbReference type="Gramene" id="PRQ26160">
    <property type="protein sequence ID" value="PRQ26160"/>
    <property type="gene ID" value="RchiOBHm_Chr6g0291551"/>
</dbReference>
<dbReference type="OrthoDB" id="68020at2759"/>
<dbReference type="InterPro" id="IPR056063">
    <property type="entry name" value="DUF7646"/>
</dbReference>
<feature type="domain" description="DUF7646" evidence="2">
    <location>
        <begin position="7"/>
        <end position="83"/>
    </location>
</feature>
<keyword evidence="4" id="KW-1185">Reference proteome</keyword>
<evidence type="ECO:0000313" key="3">
    <source>
        <dbReference type="EMBL" id="PRQ26160.1"/>
    </source>
</evidence>
<name>A0A2P6PW52_ROSCH</name>
<dbReference type="GO" id="GO:0003677">
    <property type="term" value="F:DNA binding"/>
    <property type="evidence" value="ECO:0007669"/>
    <property type="project" value="InterPro"/>
</dbReference>
<dbReference type="PANTHER" id="PTHR15180">
    <property type="entry name" value="GENERAL TRANSCRIPTION FACTOR 3C POLYPEPTIDE 1"/>
    <property type="match status" value="1"/>
</dbReference>
<dbReference type="GO" id="GO:0042791">
    <property type="term" value="P:5S class rRNA transcription by RNA polymerase III"/>
    <property type="evidence" value="ECO:0007669"/>
    <property type="project" value="TreeGrafter"/>
</dbReference>
<evidence type="ECO:0000256" key="1">
    <source>
        <dbReference type="SAM" id="MobiDB-lite"/>
    </source>
</evidence>
<proteinExistence type="predicted"/>
<dbReference type="EMBL" id="PDCK01000044">
    <property type="protein sequence ID" value="PRQ26160.1"/>
    <property type="molecule type" value="Genomic_DNA"/>
</dbReference>
<dbReference type="GO" id="GO:0006384">
    <property type="term" value="P:transcription initiation at RNA polymerase III promoter"/>
    <property type="evidence" value="ECO:0007669"/>
    <property type="project" value="InterPro"/>
</dbReference>